<protein>
    <submittedName>
        <fullName evidence="7">Penicillin amidase</fullName>
    </submittedName>
</protein>
<dbReference type="AlphaFoldDB" id="A0A1H4A135"/>
<dbReference type="PANTHER" id="PTHR34218:SF4">
    <property type="entry name" value="ACYL-HOMOSERINE LACTONE ACYLASE QUIP"/>
    <property type="match status" value="1"/>
</dbReference>
<feature type="binding site" evidence="6">
    <location>
        <position position="328"/>
    </location>
    <ligand>
        <name>Ca(2+)</name>
        <dbReference type="ChEBI" id="CHEBI:29108"/>
    </ligand>
</feature>
<comment type="subunit">
    <text evidence="4">Heterodimer of an alpha subunit and a beta subunit processed from the same precursor.</text>
</comment>
<name>A0A1H4A135_9GAMM</name>
<evidence type="ECO:0000256" key="1">
    <source>
        <dbReference type="ARBA" id="ARBA00006586"/>
    </source>
</evidence>
<proteinExistence type="inferred from homology"/>
<keyword evidence="2" id="KW-0378">Hydrolase</keyword>
<dbReference type="Gene3D" id="2.30.120.10">
    <property type="match status" value="1"/>
</dbReference>
<dbReference type="OrthoDB" id="9760084at2"/>
<dbReference type="SUPFAM" id="SSF56235">
    <property type="entry name" value="N-terminal nucleophile aminohydrolases (Ntn hydrolases)"/>
    <property type="match status" value="1"/>
</dbReference>
<dbReference type="Gene3D" id="1.10.1400.10">
    <property type="match status" value="1"/>
</dbReference>
<dbReference type="Proteomes" id="UP000198658">
    <property type="component" value="Unassembled WGS sequence"/>
</dbReference>
<dbReference type="InterPro" id="IPR002692">
    <property type="entry name" value="S45"/>
</dbReference>
<comment type="cofactor">
    <cofactor evidence="6">
        <name>Ca(2+)</name>
        <dbReference type="ChEBI" id="CHEBI:29108"/>
    </cofactor>
    <text evidence="6">Binds 1 Ca(2+) ion per dimer.</text>
</comment>
<dbReference type="GO" id="GO:0016811">
    <property type="term" value="F:hydrolase activity, acting on carbon-nitrogen (but not peptide) bonds, in linear amides"/>
    <property type="evidence" value="ECO:0007669"/>
    <property type="project" value="InterPro"/>
</dbReference>
<evidence type="ECO:0000256" key="5">
    <source>
        <dbReference type="PIRSR" id="PIRSR001227-1"/>
    </source>
</evidence>
<comment type="similarity">
    <text evidence="1">Belongs to the peptidase S45 family.</text>
</comment>
<dbReference type="InterPro" id="IPR029055">
    <property type="entry name" value="Ntn_hydrolases_N"/>
</dbReference>
<evidence type="ECO:0000313" key="7">
    <source>
        <dbReference type="EMBL" id="SEA29749.1"/>
    </source>
</evidence>
<dbReference type="STRING" id="658218.SAMN05216562_2480"/>
<dbReference type="RefSeq" id="WP_091388858.1">
    <property type="nucleotide sequence ID" value="NZ_FNQO01000003.1"/>
</dbReference>
<dbReference type="GO" id="GO:0046872">
    <property type="term" value="F:metal ion binding"/>
    <property type="evidence" value="ECO:0007669"/>
    <property type="project" value="UniProtKB-KW"/>
</dbReference>
<keyword evidence="8" id="KW-1185">Reference proteome</keyword>
<dbReference type="CDD" id="cd03747">
    <property type="entry name" value="Ntn_PGA_like"/>
    <property type="match status" value="1"/>
</dbReference>
<dbReference type="PANTHER" id="PTHR34218">
    <property type="entry name" value="PEPTIDASE S45 PENICILLIN AMIDASE"/>
    <property type="match status" value="1"/>
</dbReference>
<dbReference type="GO" id="GO:0017000">
    <property type="term" value="P:antibiotic biosynthetic process"/>
    <property type="evidence" value="ECO:0007669"/>
    <property type="project" value="InterPro"/>
</dbReference>
<dbReference type="PIRSF" id="PIRSF001227">
    <property type="entry name" value="Pen_acylase"/>
    <property type="match status" value="1"/>
</dbReference>
<reference evidence="8" key="1">
    <citation type="submission" date="2016-10" db="EMBL/GenBank/DDBJ databases">
        <authorList>
            <person name="Varghese N."/>
            <person name="Submissions S."/>
        </authorList>
    </citation>
    <scope>NUCLEOTIDE SEQUENCE [LARGE SCALE GENOMIC DNA]</scope>
    <source>
        <strain evidence="8">CGMCC 1.10657</strain>
    </source>
</reference>
<evidence type="ECO:0000256" key="6">
    <source>
        <dbReference type="PIRSR" id="PIRSR001227-2"/>
    </source>
</evidence>
<evidence type="ECO:0000256" key="2">
    <source>
        <dbReference type="ARBA" id="ARBA00022801"/>
    </source>
</evidence>
<dbReference type="EMBL" id="FNQO01000003">
    <property type="protein sequence ID" value="SEA29749.1"/>
    <property type="molecule type" value="Genomic_DNA"/>
</dbReference>
<dbReference type="InterPro" id="IPR043147">
    <property type="entry name" value="Penicillin_amidase_A-knob"/>
</dbReference>
<dbReference type="InterPro" id="IPR014395">
    <property type="entry name" value="Pen/GL7ACA/AHL_acylase"/>
</dbReference>
<accession>A0A1H4A135</accession>
<feature type="binding site" evidence="6">
    <location>
        <position position="187"/>
    </location>
    <ligand>
        <name>Ca(2+)</name>
        <dbReference type="ChEBI" id="CHEBI:29108"/>
    </ligand>
</feature>
<evidence type="ECO:0000256" key="4">
    <source>
        <dbReference type="ARBA" id="ARBA00038735"/>
    </source>
</evidence>
<evidence type="ECO:0000313" key="8">
    <source>
        <dbReference type="Proteomes" id="UP000198658"/>
    </source>
</evidence>
<organism evidence="7 8">
    <name type="scientific">Microbulbifer marinus</name>
    <dbReference type="NCBI Taxonomy" id="658218"/>
    <lineage>
        <taxon>Bacteria</taxon>
        <taxon>Pseudomonadati</taxon>
        <taxon>Pseudomonadota</taxon>
        <taxon>Gammaproteobacteria</taxon>
        <taxon>Cellvibrionales</taxon>
        <taxon>Microbulbiferaceae</taxon>
        <taxon>Microbulbifer</taxon>
    </lineage>
</organism>
<gene>
    <name evidence="7" type="ORF">SAMN05216562_2480</name>
</gene>
<evidence type="ECO:0000256" key="3">
    <source>
        <dbReference type="ARBA" id="ARBA00023145"/>
    </source>
</evidence>
<feature type="binding site" evidence="6">
    <location>
        <position position="331"/>
    </location>
    <ligand>
        <name>Ca(2+)</name>
        <dbReference type="ChEBI" id="CHEBI:29108"/>
    </ligand>
</feature>
<dbReference type="InterPro" id="IPR023343">
    <property type="entry name" value="Penicillin_amidase_dom1"/>
</dbReference>
<dbReference type="InterPro" id="IPR043146">
    <property type="entry name" value="Penicillin_amidase_N_B-knob"/>
</dbReference>
<dbReference type="Pfam" id="PF01804">
    <property type="entry name" value="Penicil_amidase"/>
    <property type="match status" value="1"/>
</dbReference>
<feature type="active site" description="Nucleophile" evidence="5">
    <location>
        <position position="256"/>
    </location>
</feature>
<sequence>MQKIIKKLSLAGAVLILLSAIALFAALSLSLPKYSGELALRGMEQPVHIRFDRHARPFVRAQSLADALFAEGYLHGSERLWQMELLRRAGRGRLAQLFGDSMLATDRELWRMRVPMIANTLQANASERFLRLVDAYVAGVNGALQGYTLAPPEFLLLGHRPEPWQREDVFAIGALMGLQSGRNFRHEILRLALREKVGDALATVFQPDDGEQADFPYILQPDNGGERGGALSGLLSRLDSVSAADTPLMPRFAFGSNGWVVAPERSASGRALFAFDSHDALGLPNLFYEVHLFFGDDRQLRGWSVPGLPGVINGFNEHIAWGFTNIGDTQDLFTEVRSAEDPLRFRDGDQWYRAQTQLVEIPVRGRSQPEVLELVTTRNGPLISEAPALSLAWTMLHLDGHSLESIIDLNLAPNWQAFTAALDRYPGPTLNATFADVDGNIGFRTAGLIPLRGRGEGLEPLPGHRAQNRWRGLVPPAQMPEIYNPPQGYLAAANARVNPRGLGPLVSADNAPRYRIERIQQQLSSQHDLTVDDMRRLQFDWHDGQASLLLPALLGEVEPRGLDAVEQAALAQLQDWQSDPVADTDQAAPLVFQVWYRELARGLFLPELGEDLQRHLFKYNYVLNHALDRLILRERDSAWWRDSRSGLITAAFRAAVGQVRAAQGEDVALWRLGAQHRLALHHELSGAVPLLGMLFDSDAHPWGGSTATVGRASYRYSGSLDVSMGATVRVVAELRDTPEVRAVIPGGQSGHPLGDHYLDQLPYWLQGRLLPVVAEPADRPDRQLLLLPAR</sequence>
<keyword evidence="6" id="KW-0479">Metal-binding</keyword>
<keyword evidence="6" id="KW-0106">Calcium</keyword>
<keyword evidence="3" id="KW-0865">Zymogen</keyword>
<dbReference type="Gene3D" id="1.10.439.10">
    <property type="entry name" value="Penicillin Amidohydrolase, domain 1"/>
    <property type="match status" value="1"/>
</dbReference>
<dbReference type="Gene3D" id="3.60.20.10">
    <property type="entry name" value="Glutamine Phosphoribosylpyrophosphate, subunit 1, domain 1"/>
    <property type="match status" value="1"/>
</dbReference>